<accession>A0A0F9VGU8</accession>
<name>A0A0F9VGU8_9ZZZZ</name>
<reference evidence="1" key="1">
    <citation type="journal article" date="2015" name="Nature">
        <title>Complex archaea that bridge the gap between prokaryotes and eukaryotes.</title>
        <authorList>
            <person name="Spang A."/>
            <person name="Saw J.H."/>
            <person name="Jorgensen S.L."/>
            <person name="Zaremba-Niedzwiedzka K."/>
            <person name="Martijn J."/>
            <person name="Lind A.E."/>
            <person name="van Eijk R."/>
            <person name="Schleper C."/>
            <person name="Guy L."/>
            <person name="Ettema T.J."/>
        </authorList>
    </citation>
    <scope>NUCLEOTIDE SEQUENCE</scope>
</reference>
<dbReference type="EMBL" id="LAZR01000049">
    <property type="protein sequence ID" value="KKN99067.1"/>
    <property type="molecule type" value="Genomic_DNA"/>
</dbReference>
<evidence type="ECO:0000313" key="1">
    <source>
        <dbReference type="EMBL" id="KKN99067.1"/>
    </source>
</evidence>
<organism evidence="1">
    <name type="scientific">marine sediment metagenome</name>
    <dbReference type="NCBI Taxonomy" id="412755"/>
    <lineage>
        <taxon>unclassified sequences</taxon>
        <taxon>metagenomes</taxon>
        <taxon>ecological metagenomes</taxon>
    </lineage>
</organism>
<protein>
    <submittedName>
        <fullName evidence="1">Uncharacterized protein</fullName>
    </submittedName>
</protein>
<sequence>MGSELEKAKPGDTVVIDEPGSFIHGNTYIIVDPPNGRDAGLTWCVNPDNVNDWPGWIDEDSYRIIKRGGKQLISACGNVDQLLQDRQRAHFRKVLGLDDWEKEEEEVNSGPKLCRWCKGTKQIAMIIPGSTKPCLECVAKPQVSQHGKPKHHTAESGINNAWYSQEQDKIAGTSIYRLVESGKEVRVNNVSRYVTDEFNRKDSVFVGVVDKYIRKGEPL</sequence>
<comment type="caution">
    <text evidence="1">The sequence shown here is derived from an EMBL/GenBank/DDBJ whole genome shotgun (WGS) entry which is preliminary data.</text>
</comment>
<gene>
    <name evidence="1" type="ORF">LCGC14_0143140</name>
</gene>
<proteinExistence type="predicted"/>
<dbReference type="AlphaFoldDB" id="A0A0F9VGU8"/>